<dbReference type="PANTHER" id="PTHR24118:SF99">
    <property type="entry name" value="POTE ANKYRIN DOMAIN FAMILY MEMBER 3C-RELATED"/>
    <property type="match status" value="1"/>
</dbReference>
<comment type="caution">
    <text evidence="2">The sequence shown here is derived from an EMBL/GenBank/DDBJ whole genome shotgun (WGS) entry which is preliminary data.</text>
</comment>
<dbReference type="AlphaFoldDB" id="A0A8J3HNS1"/>
<dbReference type="InterPro" id="IPR002110">
    <property type="entry name" value="Ankyrin_rpt"/>
</dbReference>
<feature type="repeat" description="ANK" evidence="1">
    <location>
        <begin position="2"/>
        <end position="34"/>
    </location>
</feature>
<dbReference type="PROSITE" id="PS50088">
    <property type="entry name" value="ANK_REPEAT"/>
    <property type="match status" value="4"/>
</dbReference>
<dbReference type="EMBL" id="BNGU01000002">
    <property type="protein sequence ID" value="GHM59091.1"/>
    <property type="molecule type" value="Genomic_DNA"/>
</dbReference>
<dbReference type="PROSITE" id="PS50297">
    <property type="entry name" value="ANK_REP_REGION"/>
    <property type="match status" value="3"/>
</dbReference>
<dbReference type="InterPro" id="IPR036770">
    <property type="entry name" value="Ankyrin_rpt-contain_sf"/>
</dbReference>
<keyword evidence="3" id="KW-1185">Reference proteome</keyword>
<feature type="repeat" description="ANK" evidence="1">
    <location>
        <begin position="141"/>
        <end position="173"/>
    </location>
</feature>
<dbReference type="PRINTS" id="PR01415">
    <property type="entry name" value="ANKYRIN"/>
</dbReference>
<proteinExistence type="predicted"/>
<dbReference type="SUPFAM" id="SSF48403">
    <property type="entry name" value="Ankyrin repeat"/>
    <property type="match status" value="1"/>
</dbReference>
<reference evidence="2 3" key="1">
    <citation type="journal article" date="2021" name="Microb. Ecol.">
        <title>Candidatus Mesenet longicola: Novel Endosymbionts of Brontispa longissima that Induce Cytoplasmic Incompatibility.</title>
        <authorList>
            <person name="Takano S."/>
            <person name="Gotoh Y."/>
            <person name="Hayashi T."/>
        </authorList>
    </citation>
    <scope>NUCLEOTIDE SEQUENCE [LARGE SCALE GENOMIC DNA]</scope>
    <source>
        <strain evidence="2">L5</strain>
    </source>
</reference>
<name>A0A8J3HNS1_9RICK</name>
<keyword evidence="1" id="KW-0040">ANK repeat</keyword>
<feature type="repeat" description="ANK" evidence="1">
    <location>
        <begin position="37"/>
        <end position="69"/>
    </location>
</feature>
<evidence type="ECO:0000313" key="3">
    <source>
        <dbReference type="Proteomes" id="UP000637906"/>
    </source>
</evidence>
<dbReference type="Gene3D" id="1.25.40.20">
    <property type="entry name" value="Ankyrin repeat-containing domain"/>
    <property type="match status" value="2"/>
</dbReference>
<evidence type="ECO:0000313" key="2">
    <source>
        <dbReference type="EMBL" id="GHM59091.1"/>
    </source>
</evidence>
<organism evidence="2 3">
    <name type="scientific">Candidatus Mesenet longicola</name>
    <dbReference type="NCBI Taxonomy" id="1892558"/>
    <lineage>
        <taxon>Bacteria</taxon>
        <taxon>Pseudomonadati</taxon>
        <taxon>Pseudomonadota</taxon>
        <taxon>Alphaproteobacteria</taxon>
        <taxon>Rickettsiales</taxon>
        <taxon>Anaplasmataceae</taxon>
        <taxon>Candidatus Mesenet</taxon>
    </lineage>
</organism>
<gene>
    <name evidence="2" type="ORF">sL5_00840</name>
</gene>
<dbReference type="PANTHER" id="PTHR24118">
    <property type="entry name" value="POTE ANKYRIN DOMAIN"/>
    <property type="match status" value="1"/>
</dbReference>
<protein>
    <recommendedName>
        <fullName evidence="4">Ankyrin repeat domain-containing protein</fullName>
    </recommendedName>
</protein>
<feature type="repeat" description="ANK" evidence="1">
    <location>
        <begin position="174"/>
        <end position="206"/>
    </location>
</feature>
<accession>A0A8J3HNS1</accession>
<evidence type="ECO:0008006" key="4">
    <source>
        <dbReference type="Google" id="ProtNLM"/>
    </source>
</evidence>
<dbReference type="SMART" id="SM00248">
    <property type="entry name" value="ANK"/>
    <property type="match status" value="6"/>
</dbReference>
<dbReference type="Proteomes" id="UP000637906">
    <property type="component" value="Unassembled WGS sequence"/>
</dbReference>
<dbReference type="Pfam" id="PF12796">
    <property type="entry name" value="Ank_2"/>
    <property type="match status" value="2"/>
</dbReference>
<sequence length="369" mass="41490">MSLEEQLINAVRRDNIEEVRSLLGKGADVNVKDSNYNHNTPLHDAARNSNLDMINILIAKGADVNAINNNRYTPLFWAIIGKNYNDTEIIRSFINHGAEVTPEYGSDYTVLHKIFETTGNRIDIAKLLVNHKTNLNVKTCTNYTPLHFIAMYGHTEAARLFLQYGADPNIKNKHGDTPLYAAAFHDHIEILFLLLLYGADINKKERGKINEKPELASCLAAFEQIKAMPHLGELIEANIKKEGAKAIAEYVNDEAKGQELIKEFKTIKEKYSSNEQLSFILQYLSNFINHITPANEKKNCVEYAVKNFLTLCKLPNSSEIVEKIASHLDVLDGISLALNNELTNTCQNPNTALAASQIEPSAEHKRMER</sequence>
<evidence type="ECO:0000256" key="1">
    <source>
        <dbReference type="PROSITE-ProRule" id="PRU00023"/>
    </source>
</evidence>